<evidence type="ECO:0000313" key="2">
    <source>
        <dbReference type="EMBL" id="ABX21539.1"/>
    </source>
</evidence>
<dbReference type="HOGENOM" id="CLU_3239241_0_0_6"/>
<evidence type="ECO:0000256" key="1">
    <source>
        <dbReference type="SAM" id="Phobius"/>
    </source>
</evidence>
<gene>
    <name evidence="2" type="ordered locus">SARI_01647</name>
</gene>
<dbReference type="Proteomes" id="UP000002084">
    <property type="component" value="Chromosome"/>
</dbReference>
<proteinExistence type="predicted"/>
<keyword evidence="3" id="KW-1185">Reference proteome</keyword>
<keyword evidence="1" id="KW-1133">Transmembrane helix</keyword>
<dbReference type="KEGG" id="ses:SARI_01647"/>
<name>A9MFD4_SALAR</name>
<keyword evidence="1" id="KW-0812">Transmembrane</keyword>
<organism evidence="2 3">
    <name type="scientific">Salmonella arizonae (strain ATCC BAA-731 / CDC346-86 / RSK2980)</name>
    <dbReference type="NCBI Taxonomy" id="41514"/>
    <lineage>
        <taxon>Bacteria</taxon>
        <taxon>Pseudomonadati</taxon>
        <taxon>Pseudomonadota</taxon>
        <taxon>Gammaproteobacteria</taxon>
        <taxon>Enterobacterales</taxon>
        <taxon>Enterobacteriaceae</taxon>
        <taxon>Salmonella</taxon>
    </lineage>
</organism>
<dbReference type="AlphaFoldDB" id="A9MFD4"/>
<protein>
    <submittedName>
        <fullName evidence="2">Uncharacterized protein</fullName>
    </submittedName>
</protein>
<feature type="transmembrane region" description="Helical" evidence="1">
    <location>
        <begin position="20"/>
        <end position="42"/>
    </location>
</feature>
<dbReference type="EMBL" id="CP000880">
    <property type="protein sequence ID" value="ABX21539.1"/>
    <property type="molecule type" value="Genomic_DNA"/>
</dbReference>
<accession>A9MFD4</accession>
<reference evidence="2 3" key="1">
    <citation type="submission" date="2007-11" db="EMBL/GenBank/DDBJ databases">
        <authorList>
            <consortium name="The Salmonella enterica serovar Arizonae Genome Sequencing Project"/>
            <person name="McClelland M."/>
            <person name="Sanderson E.K."/>
            <person name="Porwollik S."/>
            <person name="Spieth J."/>
            <person name="Clifton W.S."/>
            <person name="Fulton R."/>
            <person name="Chunyan W."/>
            <person name="Wollam A."/>
            <person name="Shah N."/>
            <person name="Pepin K."/>
            <person name="Bhonagiri V."/>
            <person name="Nash W."/>
            <person name="Johnson M."/>
            <person name="Thiruvilangam P."/>
            <person name="Wilson R."/>
        </authorList>
    </citation>
    <scope>NUCLEOTIDE SEQUENCE [LARGE SCALE GENOMIC DNA]</scope>
    <source>
        <strain evidence="3">ATCC BAA-731 / CDC346-86 / RSK2980</strain>
    </source>
</reference>
<keyword evidence="1" id="KW-0472">Membrane</keyword>
<evidence type="ECO:0000313" key="3">
    <source>
        <dbReference type="Proteomes" id="UP000002084"/>
    </source>
</evidence>
<sequence>MIRCLNVEKMALKNLRHSRYWVPIFSFIIRVRTIVGFMIMHII</sequence>